<proteinExistence type="predicted"/>
<dbReference type="GeneID" id="64671677"/>
<accession>A0AAD4DZU7</accession>
<dbReference type="AlphaFoldDB" id="A0AAD4DZU7"/>
<evidence type="ECO:0000313" key="3">
    <source>
        <dbReference type="Proteomes" id="UP001195769"/>
    </source>
</evidence>
<evidence type="ECO:0000313" key="2">
    <source>
        <dbReference type="EMBL" id="KAG1895894.1"/>
    </source>
</evidence>
<feature type="region of interest" description="Disordered" evidence="1">
    <location>
        <begin position="173"/>
        <end position="192"/>
    </location>
</feature>
<keyword evidence="3" id="KW-1185">Reference proteome</keyword>
<dbReference type="Proteomes" id="UP001195769">
    <property type="component" value="Unassembled WGS sequence"/>
</dbReference>
<reference evidence="2" key="1">
    <citation type="journal article" date="2020" name="New Phytol.">
        <title>Comparative genomics reveals dynamic genome evolution in host specialist ectomycorrhizal fungi.</title>
        <authorList>
            <person name="Lofgren L.A."/>
            <person name="Nguyen N.H."/>
            <person name="Vilgalys R."/>
            <person name="Ruytinx J."/>
            <person name="Liao H.L."/>
            <person name="Branco S."/>
            <person name="Kuo A."/>
            <person name="LaButti K."/>
            <person name="Lipzen A."/>
            <person name="Andreopoulos W."/>
            <person name="Pangilinan J."/>
            <person name="Riley R."/>
            <person name="Hundley H."/>
            <person name="Na H."/>
            <person name="Barry K."/>
            <person name="Grigoriev I.V."/>
            <person name="Stajich J.E."/>
            <person name="Kennedy P.G."/>
        </authorList>
    </citation>
    <scope>NUCLEOTIDE SEQUENCE</scope>
    <source>
        <strain evidence="2">FC203</strain>
    </source>
</reference>
<dbReference type="RefSeq" id="XP_041221470.1">
    <property type="nucleotide sequence ID" value="XM_041377379.1"/>
</dbReference>
<gene>
    <name evidence="2" type="ORF">F5891DRAFT_983903</name>
</gene>
<protein>
    <submittedName>
        <fullName evidence="2">Uncharacterized protein</fullName>
    </submittedName>
</protein>
<feature type="compositionally biased region" description="Polar residues" evidence="1">
    <location>
        <begin position="114"/>
        <end position="123"/>
    </location>
</feature>
<dbReference type="EMBL" id="JABBWK010000061">
    <property type="protein sequence ID" value="KAG1895894.1"/>
    <property type="molecule type" value="Genomic_DNA"/>
</dbReference>
<organism evidence="2 3">
    <name type="scientific">Suillus fuscotomentosus</name>
    <dbReference type="NCBI Taxonomy" id="1912939"/>
    <lineage>
        <taxon>Eukaryota</taxon>
        <taxon>Fungi</taxon>
        <taxon>Dikarya</taxon>
        <taxon>Basidiomycota</taxon>
        <taxon>Agaricomycotina</taxon>
        <taxon>Agaricomycetes</taxon>
        <taxon>Agaricomycetidae</taxon>
        <taxon>Boletales</taxon>
        <taxon>Suillineae</taxon>
        <taxon>Suillaceae</taxon>
        <taxon>Suillus</taxon>
    </lineage>
</organism>
<comment type="caution">
    <text evidence="2">The sequence shown here is derived from an EMBL/GenBank/DDBJ whole genome shotgun (WGS) entry which is preliminary data.</text>
</comment>
<sequence>MTFFDEVRRGLVVQFIIVTYSQLTNHHDSQDSYRLPEGIKRIGYDADTQQYIFRDRSGQLYQNPSGETYGVLRPVSAPATPRRKRKDPALIRARSVKRPAKTFDDFLPREYITNAKQSSSAPDSPNEAITRANRNRALPKIPKIGEVIRSRAISPRESVDEEKRYLLDDCSASPTSYATHDDEKELNRSNSQASSMLSLPIIDTHINLSGFI</sequence>
<evidence type="ECO:0000256" key="1">
    <source>
        <dbReference type="SAM" id="MobiDB-lite"/>
    </source>
</evidence>
<name>A0AAD4DZU7_9AGAM</name>
<feature type="region of interest" description="Disordered" evidence="1">
    <location>
        <begin position="114"/>
        <end position="135"/>
    </location>
</feature>